<dbReference type="EMBL" id="CAJHUB010000662">
    <property type="protein sequence ID" value="CAD7671380.1"/>
    <property type="molecule type" value="Genomic_DNA"/>
</dbReference>
<comment type="caution">
    <text evidence="1">The sequence shown here is derived from an EMBL/GenBank/DDBJ whole genome shotgun (WGS) entry which is preliminary data.</text>
</comment>
<name>A0A811Y123_NYCPR</name>
<evidence type="ECO:0000313" key="2">
    <source>
        <dbReference type="Proteomes" id="UP000645828"/>
    </source>
</evidence>
<organism evidence="1 2">
    <name type="scientific">Nyctereutes procyonoides</name>
    <name type="common">Raccoon dog</name>
    <name type="synonym">Canis procyonoides</name>
    <dbReference type="NCBI Taxonomy" id="34880"/>
    <lineage>
        <taxon>Eukaryota</taxon>
        <taxon>Metazoa</taxon>
        <taxon>Chordata</taxon>
        <taxon>Craniata</taxon>
        <taxon>Vertebrata</taxon>
        <taxon>Euteleostomi</taxon>
        <taxon>Mammalia</taxon>
        <taxon>Eutheria</taxon>
        <taxon>Laurasiatheria</taxon>
        <taxon>Carnivora</taxon>
        <taxon>Caniformia</taxon>
        <taxon>Canidae</taxon>
        <taxon>Nyctereutes</taxon>
    </lineage>
</organism>
<accession>A0A811Y123</accession>
<evidence type="ECO:0000313" key="1">
    <source>
        <dbReference type="EMBL" id="CAD7671380.1"/>
    </source>
</evidence>
<proteinExistence type="predicted"/>
<reference evidence="1" key="1">
    <citation type="submission" date="2020-12" db="EMBL/GenBank/DDBJ databases">
        <authorList>
            <consortium name="Molecular Ecology Group"/>
        </authorList>
    </citation>
    <scope>NUCLEOTIDE SEQUENCE</scope>
    <source>
        <strain evidence="1">TBG_1078</strain>
    </source>
</reference>
<dbReference type="AlphaFoldDB" id="A0A811Y123"/>
<dbReference type="Proteomes" id="UP000645828">
    <property type="component" value="Unassembled WGS sequence"/>
</dbReference>
<keyword evidence="2" id="KW-1185">Reference proteome</keyword>
<sequence length="54" mass="6225">MVNNFLNVLLDPIGYSDLGFNNPRACLSKANRCWVQFNGICKADRLQIFKKHLK</sequence>
<protein>
    <submittedName>
        <fullName evidence="1">(raccoon dog) hypothetical protein</fullName>
    </submittedName>
</protein>
<gene>
    <name evidence="1" type="ORF">NYPRO_LOCUS4175</name>
</gene>